<dbReference type="PANTHER" id="PTHR45749:SF21">
    <property type="entry name" value="DUF4371 DOMAIN-CONTAINING PROTEIN"/>
    <property type="match status" value="1"/>
</dbReference>
<organism evidence="1">
    <name type="scientific">Capitella teleta</name>
    <name type="common">Polychaete worm</name>
    <dbReference type="NCBI Taxonomy" id="283909"/>
    <lineage>
        <taxon>Eukaryota</taxon>
        <taxon>Metazoa</taxon>
        <taxon>Spiralia</taxon>
        <taxon>Lophotrochozoa</taxon>
        <taxon>Annelida</taxon>
        <taxon>Polychaeta</taxon>
        <taxon>Sedentaria</taxon>
        <taxon>Scolecida</taxon>
        <taxon>Capitellidae</taxon>
        <taxon>Capitella</taxon>
    </lineage>
</organism>
<dbReference type="HOGENOM" id="CLU_1490400_0_0_1"/>
<evidence type="ECO:0000313" key="1">
    <source>
        <dbReference type="EMBL" id="ELT94202.1"/>
    </source>
</evidence>
<dbReference type="EnsemblMetazoa" id="CapteT200997">
    <property type="protein sequence ID" value="CapteP200997"/>
    <property type="gene ID" value="CapteG200997"/>
</dbReference>
<dbReference type="Proteomes" id="UP000014760">
    <property type="component" value="Unassembled WGS sequence"/>
</dbReference>
<reference evidence="1 3" key="2">
    <citation type="journal article" date="2013" name="Nature">
        <title>Insights into bilaterian evolution from three spiralian genomes.</title>
        <authorList>
            <person name="Simakov O."/>
            <person name="Marletaz F."/>
            <person name="Cho S.J."/>
            <person name="Edsinger-Gonzales E."/>
            <person name="Havlak P."/>
            <person name="Hellsten U."/>
            <person name="Kuo D.H."/>
            <person name="Larsson T."/>
            <person name="Lv J."/>
            <person name="Arendt D."/>
            <person name="Savage R."/>
            <person name="Osoegawa K."/>
            <person name="de Jong P."/>
            <person name="Grimwood J."/>
            <person name="Chapman J.A."/>
            <person name="Shapiro H."/>
            <person name="Aerts A."/>
            <person name="Otillar R.P."/>
            <person name="Terry A.Y."/>
            <person name="Boore J.L."/>
            <person name="Grigoriev I.V."/>
            <person name="Lindberg D.R."/>
            <person name="Seaver E.C."/>
            <person name="Weisblat D.A."/>
            <person name="Putnam N.H."/>
            <person name="Rokhsar D.S."/>
        </authorList>
    </citation>
    <scope>NUCLEOTIDE SEQUENCE</scope>
    <source>
        <strain evidence="1 3">I ESC-2004</strain>
    </source>
</reference>
<accession>R7TL04</accession>
<name>R7TL04_CAPTE</name>
<evidence type="ECO:0000313" key="2">
    <source>
        <dbReference type="EnsemblMetazoa" id="CapteP200997"/>
    </source>
</evidence>
<evidence type="ECO:0000313" key="3">
    <source>
        <dbReference type="Proteomes" id="UP000014760"/>
    </source>
</evidence>
<dbReference type="EMBL" id="AMQN01029373">
    <property type="status" value="NOT_ANNOTATED_CDS"/>
    <property type="molecule type" value="Genomic_DNA"/>
</dbReference>
<gene>
    <name evidence="1" type="ORF">CAPTEDRAFT_200997</name>
</gene>
<dbReference type="OMA" id="VCIRWVD"/>
<evidence type="ECO:0008006" key="4">
    <source>
        <dbReference type="Google" id="ProtNLM"/>
    </source>
</evidence>
<protein>
    <recommendedName>
        <fullName evidence="4">DUF4371 domain-containing protein</fullName>
    </recommendedName>
</protein>
<dbReference type="AlphaFoldDB" id="R7TL04"/>
<reference evidence="2" key="3">
    <citation type="submission" date="2015-06" db="UniProtKB">
        <authorList>
            <consortium name="EnsemblMetazoa"/>
        </authorList>
    </citation>
    <scope>IDENTIFICATION</scope>
</reference>
<reference evidence="3" key="1">
    <citation type="submission" date="2012-12" db="EMBL/GenBank/DDBJ databases">
        <authorList>
            <person name="Hellsten U."/>
            <person name="Grimwood J."/>
            <person name="Chapman J.A."/>
            <person name="Shapiro H."/>
            <person name="Aerts A."/>
            <person name="Otillar R.P."/>
            <person name="Terry A.Y."/>
            <person name="Boore J.L."/>
            <person name="Simakov O."/>
            <person name="Marletaz F."/>
            <person name="Cho S.-J."/>
            <person name="Edsinger-Gonzales E."/>
            <person name="Havlak P."/>
            <person name="Kuo D.-H."/>
            <person name="Larsson T."/>
            <person name="Lv J."/>
            <person name="Arendt D."/>
            <person name="Savage R."/>
            <person name="Osoegawa K."/>
            <person name="de Jong P."/>
            <person name="Lindberg D.R."/>
            <person name="Seaver E.C."/>
            <person name="Weisblat D.A."/>
            <person name="Putnam N.H."/>
            <person name="Grigoriev I.V."/>
            <person name="Rokhsar D.S."/>
        </authorList>
    </citation>
    <scope>NUCLEOTIDE SEQUENCE</scope>
    <source>
        <strain evidence="3">I ESC-2004</strain>
    </source>
</reference>
<sequence>MNGWTTTRTMILFYVNFASYHKWKDVHQGLKFHANSQAHIEATAIIAKSGKHDTTSEALTKACAKETEEKRACLIMVVTSLRFLARQAEAIRRISDNGNLTHLLKLRSNEFPLIVTWMEKKSNSFTSPQVQNELMNIMACQAMDETTDVVNMEQVAMCLRWLDSSLQLQELDFIGLSAPGE</sequence>
<proteinExistence type="predicted"/>
<keyword evidence="3" id="KW-1185">Reference proteome</keyword>
<dbReference type="EMBL" id="KB309514">
    <property type="protein sequence ID" value="ELT94202.1"/>
    <property type="molecule type" value="Genomic_DNA"/>
</dbReference>
<dbReference type="PANTHER" id="PTHR45749">
    <property type="match status" value="1"/>
</dbReference>
<dbReference type="OrthoDB" id="10059235at2759"/>
<dbReference type="STRING" id="283909.R7TL04"/>